<dbReference type="EMBL" id="LLXU01000069">
    <property type="protein sequence ID" value="KRG44205.1"/>
    <property type="molecule type" value="Genomic_DNA"/>
</dbReference>
<dbReference type="InterPro" id="IPR018060">
    <property type="entry name" value="HTH_AraC"/>
</dbReference>
<keyword evidence="2" id="KW-0238">DNA-binding</keyword>
<evidence type="ECO:0000313" key="6">
    <source>
        <dbReference type="Proteomes" id="UP000051802"/>
    </source>
</evidence>
<sequence length="283" mass="31274">MSDFTVHLLLQTSLVQVRDVVCAGTCRHASDIERATRTELVFPYRGTYVRHLEDDLVVADASQVIFFNADEPYRISHPHAGGDASLALTIDETLLHEIAPAALLHEGPPPRFRLPRLRIDPRTQVLVAMLRHSLHEGIADPLEGESLALVLAQRAIGPRTAHAAGASTGKRRLVDRAKVVLMGDVARRWTLADVAAEVGVSPVYLTQSFREVEGVPLYRYQMRLRLARALDLLGEYEDLSRLGQDLGFSSHSHFSAAFQQAYGRSPSEFRQQALNASPARGGR</sequence>
<dbReference type="AlphaFoldDB" id="A0A0R0AGV4"/>
<evidence type="ECO:0000313" key="5">
    <source>
        <dbReference type="EMBL" id="KRG44205.1"/>
    </source>
</evidence>
<dbReference type="OrthoDB" id="9812985at2"/>
<dbReference type="GO" id="GO:0003700">
    <property type="term" value="F:DNA-binding transcription factor activity"/>
    <property type="evidence" value="ECO:0007669"/>
    <property type="project" value="InterPro"/>
</dbReference>
<keyword evidence="1" id="KW-0805">Transcription regulation</keyword>
<evidence type="ECO:0000256" key="2">
    <source>
        <dbReference type="ARBA" id="ARBA00023125"/>
    </source>
</evidence>
<dbReference type="InterPro" id="IPR018062">
    <property type="entry name" value="HTH_AraC-typ_CS"/>
</dbReference>
<keyword evidence="6" id="KW-1185">Reference proteome</keyword>
<keyword evidence="3" id="KW-0804">Transcription</keyword>
<dbReference type="PRINTS" id="PR00032">
    <property type="entry name" value="HTHARAC"/>
</dbReference>
<evidence type="ECO:0000259" key="4">
    <source>
        <dbReference type="PROSITE" id="PS01124"/>
    </source>
</evidence>
<dbReference type="Proteomes" id="UP000051802">
    <property type="component" value="Unassembled WGS sequence"/>
</dbReference>
<organism evidence="5 6">
    <name type="scientific">Stenotrophomonas panacihumi</name>
    <dbReference type="NCBI Taxonomy" id="676599"/>
    <lineage>
        <taxon>Bacteria</taxon>
        <taxon>Pseudomonadati</taxon>
        <taxon>Pseudomonadota</taxon>
        <taxon>Gammaproteobacteria</taxon>
        <taxon>Lysobacterales</taxon>
        <taxon>Lysobacteraceae</taxon>
        <taxon>Stenotrophomonas</taxon>
    </lineage>
</organism>
<dbReference type="InterPro" id="IPR009057">
    <property type="entry name" value="Homeodomain-like_sf"/>
</dbReference>
<dbReference type="PANTHER" id="PTHR46796">
    <property type="entry name" value="HTH-TYPE TRANSCRIPTIONAL ACTIVATOR RHAS-RELATED"/>
    <property type="match status" value="1"/>
</dbReference>
<name>A0A0R0AGV4_9GAMM</name>
<evidence type="ECO:0000256" key="1">
    <source>
        <dbReference type="ARBA" id="ARBA00023015"/>
    </source>
</evidence>
<comment type="caution">
    <text evidence="5">The sequence shown here is derived from an EMBL/GenBank/DDBJ whole genome shotgun (WGS) entry which is preliminary data.</text>
</comment>
<dbReference type="PROSITE" id="PS01124">
    <property type="entry name" value="HTH_ARAC_FAMILY_2"/>
    <property type="match status" value="1"/>
</dbReference>
<dbReference type="PANTHER" id="PTHR46796:SF13">
    <property type="entry name" value="HTH-TYPE TRANSCRIPTIONAL ACTIVATOR RHAS"/>
    <property type="match status" value="1"/>
</dbReference>
<protein>
    <submittedName>
        <fullName evidence="5">AraC family transcriptional regulator</fullName>
    </submittedName>
</protein>
<feature type="domain" description="HTH araC/xylS-type" evidence="4">
    <location>
        <begin position="175"/>
        <end position="272"/>
    </location>
</feature>
<dbReference type="STRING" id="676599.ARC20_08695"/>
<dbReference type="RefSeq" id="WP_057646202.1">
    <property type="nucleotide sequence ID" value="NZ_LLXU01000069.1"/>
</dbReference>
<dbReference type="Gene3D" id="1.10.10.60">
    <property type="entry name" value="Homeodomain-like"/>
    <property type="match status" value="1"/>
</dbReference>
<gene>
    <name evidence="5" type="ORF">ARC20_08695</name>
</gene>
<dbReference type="SMART" id="SM00342">
    <property type="entry name" value="HTH_ARAC"/>
    <property type="match status" value="1"/>
</dbReference>
<accession>A0A0R0AGV4</accession>
<dbReference type="SUPFAM" id="SSF46689">
    <property type="entry name" value="Homeodomain-like"/>
    <property type="match status" value="2"/>
</dbReference>
<dbReference type="PROSITE" id="PS00041">
    <property type="entry name" value="HTH_ARAC_FAMILY_1"/>
    <property type="match status" value="1"/>
</dbReference>
<reference evidence="5 6" key="1">
    <citation type="submission" date="2015-10" db="EMBL/GenBank/DDBJ databases">
        <title>Genome sequencing and analysis of members of genus Stenotrophomonas.</title>
        <authorList>
            <person name="Patil P.P."/>
            <person name="Midha S."/>
            <person name="Patil P.B."/>
        </authorList>
    </citation>
    <scope>NUCLEOTIDE SEQUENCE [LARGE SCALE GENOMIC DNA]</scope>
    <source>
        <strain evidence="5 6">JCM 16536</strain>
    </source>
</reference>
<dbReference type="InterPro" id="IPR020449">
    <property type="entry name" value="Tscrpt_reg_AraC-type_HTH"/>
</dbReference>
<evidence type="ECO:0000256" key="3">
    <source>
        <dbReference type="ARBA" id="ARBA00023163"/>
    </source>
</evidence>
<dbReference type="Pfam" id="PF12833">
    <property type="entry name" value="HTH_18"/>
    <property type="match status" value="1"/>
</dbReference>
<dbReference type="InterPro" id="IPR050204">
    <property type="entry name" value="AraC_XylS_family_regulators"/>
</dbReference>
<dbReference type="GO" id="GO:0043565">
    <property type="term" value="F:sequence-specific DNA binding"/>
    <property type="evidence" value="ECO:0007669"/>
    <property type="project" value="InterPro"/>
</dbReference>
<proteinExistence type="predicted"/>